<gene>
    <name evidence="1" type="ORF">glysoja_036895</name>
</gene>
<reference evidence="1" key="1">
    <citation type="submission" date="2014-07" db="EMBL/GenBank/DDBJ databases">
        <title>Identification of a novel salt tolerance gene in wild soybean by whole-genome sequencing.</title>
        <authorList>
            <person name="Lam H.-M."/>
            <person name="Qi X."/>
            <person name="Li M.-W."/>
            <person name="Liu X."/>
            <person name="Xie M."/>
            <person name="Ni M."/>
            <person name="Xu X."/>
        </authorList>
    </citation>
    <scope>NUCLEOTIDE SEQUENCE [LARGE SCALE GENOMIC DNA]</scope>
    <source>
        <tissue evidence="1">Root</tissue>
    </source>
</reference>
<proteinExistence type="predicted"/>
<protein>
    <submittedName>
        <fullName evidence="1">Uncharacterized protein</fullName>
    </submittedName>
</protein>
<feature type="non-terminal residue" evidence="1">
    <location>
        <position position="1"/>
    </location>
</feature>
<dbReference type="PANTHER" id="PTHR32059">
    <property type="entry name" value="RAB11-BINDING PROTEIN RELCH"/>
    <property type="match status" value="1"/>
</dbReference>
<sequence length="238" mass="26975">HCPPLSGVERSVESTLRVLGERERWNIDILLRMLAELLSWVQLKVIETCPFSSITETTQLYARGQVEWDAFEWMHVECFPNLIQLACLLPQKEDNLGSSLQCVLPLLLAGVFSAPGKHEQLAESLRKLLLEDNSMQNQPTKHTPDIVNAIRFICIYEEKHGMIFNIQWEMIVSSNASIKVNAAKLLKVIIVDKIRVEMDAFLENGSLEATIAVIRALVVAVPHTTERLRDYTLNLVSE</sequence>
<name>A0A0B2Q7U4_GLYSO</name>
<dbReference type="GO" id="GO:0055037">
    <property type="term" value="C:recycling endosome"/>
    <property type="evidence" value="ECO:0007669"/>
    <property type="project" value="TreeGrafter"/>
</dbReference>
<dbReference type="AlphaFoldDB" id="A0A0B2Q7U4"/>
<dbReference type="EMBL" id="KN660355">
    <property type="protein sequence ID" value="KHN17290.1"/>
    <property type="molecule type" value="Genomic_DNA"/>
</dbReference>
<dbReference type="Proteomes" id="UP000053555">
    <property type="component" value="Unassembled WGS sequence"/>
</dbReference>
<dbReference type="PANTHER" id="PTHR32059:SF0">
    <property type="entry name" value="RAB11-BINDING PROTEIN RELCH"/>
    <property type="match status" value="1"/>
</dbReference>
<dbReference type="InterPro" id="IPR040362">
    <property type="entry name" value="RELCH"/>
</dbReference>
<accession>A0A0B2Q7U4</accession>
<organism evidence="1">
    <name type="scientific">Glycine soja</name>
    <name type="common">Wild soybean</name>
    <dbReference type="NCBI Taxonomy" id="3848"/>
    <lineage>
        <taxon>Eukaryota</taxon>
        <taxon>Viridiplantae</taxon>
        <taxon>Streptophyta</taxon>
        <taxon>Embryophyta</taxon>
        <taxon>Tracheophyta</taxon>
        <taxon>Spermatophyta</taxon>
        <taxon>Magnoliopsida</taxon>
        <taxon>eudicotyledons</taxon>
        <taxon>Gunneridae</taxon>
        <taxon>Pentapetalae</taxon>
        <taxon>rosids</taxon>
        <taxon>fabids</taxon>
        <taxon>Fabales</taxon>
        <taxon>Fabaceae</taxon>
        <taxon>Papilionoideae</taxon>
        <taxon>50 kb inversion clade</taxon>
        <taxon>NPAAA clade</taxon>
        <taxon>indigoferoid/millettioid clade</taxon>
        <taxon>Phaseoleae</taxon>
        <taxon>Glycine</taxon>
        <taxon>Glycine subgen. Soja</taxon>
    </lineage>
</organism>
<evidence type="ECO:0000313" key="1">
    <source>
        <dbReference type="EMBL" id="KHN17290.1"/>
    </source>
</evidence>
<dbReference type="GO" id="GO:0032367">
    <property type="term" value="P:intracellular cholesterol transport"/>
    <property type="evidence" value="ECO:0007669"/>
    <property type="project" value="InterPro"/>
</dbReference>
<dbReference type="GO" id="GO:0005802">
    <property type="term" value="C:trans-Golgi network"/>
    <property type="evidence" value="ECO:0007669"/>
    <property type="project" value="InterPro"/>
</dbReference>